<gene>
    <name evidence="2" type="ORF">ME5_00768</name>
</gene>
<accession>J1JZ22</accession>
<dbReference type="AlphaFoldDB" id="J1JZ22"/>
<proteinExistence type="predicted"/>
<feature type="compositionally biased region" description="Basic and acidic residues" evidence="1">
    <location>
        <begin position="54"/>
        <end position="66"/>
    </location>
</feature>
<feature type="region of interest" description="Disordered" evidence="1">
    <location>
        <begin position="91"/>
        <end position="125"/>
    </location>
</feature>
<keyword evidence="3" id="KW-1185">Reference proteome</keyword>
<evidence type="ECO:0000256" key="1">
    <source>
        <dbReference type="SAM" id="MobiDB-lite"/>
    </source>
</evidence>
<feature type="region of interest" description="Disordered" evidence="1">
    <location>
        <begin position="11"/>
        <end position="66"/>
    </location>
</feature>
<dbReference type="HOGENOM" id="CLU_120352_0_0_5"/>
<dbReference type="PATRIC" id="fig|1094558.3.peg.843"/>
<dbReference type="OrthoDB" id="7645017at2"/>
<comment type="caution">
    <text evidence="2">The sequence shown here is derived from an EMBL/GenBank/DDBJ whole genome shotgun (WGS) entry which is preliminary data.</text>
</comment>
<sequence>MGKWLSALKKIKNGENPNPPNPQNYQKGGFDGFEGSEYEQKQKKNNGGYLYDDGGDRLHDDEQRDQIEEQAAILEYDGGYSRDEAERIAGMKTSAPMLKNVETSKRPKHSLANENDDSFPTRKKGEPIPVIIYDMKAKPDDDETYLKALQLHGAMSYGMAMRVLGWGGTRAANAEDRLRETGRIAYNKQGRAVVVDKDTSGKAVA</sequence>
<organism evidence="2 3">
    <name type="scientific">Bartonella tamiae Th239</name>
    <dbReference type="NCBI Taxonomy" id="1094558"/>
    <lineage>
        <taxon>Bacteria</taxon>
        <taxon>Pseudomonadati</taxon>
        <taxon>Pseudomonadota</taxon>
        <taxon>Alphaproteobacteria</taxon>
        <taxon>Hyphomicrobiales</taxon>
        <taxon>Bartonellaceae</taxon>
        <taxon>Bartonella</taxon>
    </lineage>
</organism>
<dbReference type="STRING" id="1094558.ME5_00768"/>
<reference evidence="2 3" key="1">
    <citation type="submission" date="2012-03" db="EMBL/GenBank/DDBJ databases">
        <title>The Genome Sequence of Bartonella tamiae Th239.</title>
        <authorList>
            <consortium name="The Broad Institute Genome Sequencing Platform"/>
            <consortium name="The Broad Institute Genome Sequencing Center for Infectious Disease"/>
            <person name="Feldgarden M."/>
            <person name="Kirby J."/>
            <person name="Kosoy M."/>
            <person name="Birtles R."/>
            <person name="Probert W.S."/>
            <person name="Chiaraviglio L."/>
            <person name="Young S.K."/>
            <person name="Zeng Q."/>
            <person name="Gargeya S."/>
            <person name="Fitzgerald M."/>
            <person name="Haas B."/>
            <person name="Abouelleil A."/>
            <person name="Alvarado L."/>
            <person name="Arachchi H.M."/>
            <person name="Berlin A."/>
            <person name="Chapman S.B."/>
            <person name="Gearin G."/>
            <person name="Goldberg J."/>
            <person name="Griggs A."/>
            <person name="Gujja S."/>
            <person name="Hansen M."/>
            <person name="Heiman D."/>
            <person name="Howarth C."/>
            <person name="Larimer J."/>
            <person name="Lui A."/>
            <person name="MacDonald P.J.P."/>
            <person name="McCowen C."/>
            <person name="Montmayeur A."/>
            <person name="Murphy C."/>
            <person name="Neiman D."/>
            <person name="Pearson M."/>
            <person name="Priest M."/>
            <person name="Roberts A."/>
            <person name="Saif S."/>
            <person name="Shea T."/>
            <person name="Sisk P."/>
            <person name="Stolte C."/>
            <person name="Sykes S."/>
            <person name="Wortman J."/>
            <person name="Nusbaum C."/>
            <person name="Birren B."/>
        </authorList>
    </citation>
    <scope>NUCLEOTIDE SEQUENCE [LARGE SCALE GENOMIC DNA]</scope>
    <source>
        <strain evidence="2 3">Th239</strain>
    </source>
</reference>
<protein>
    <submittedName>
        <fullName evidence="2">Uncharacterized protein</fullName>
    </submittedName>
</protein>
<evidence type="ECO:0000313" key="3">
    <source>
        <dbReference type="Proteomes" id="UP000008952"/>
    </source>
</evidence>
<evidence type="ECO:0000313" key="2">
    <source>
        <dbReference type="EMBL" id="EJF90367.1"/>
    </source>
</evidence>
<dbReference type="Proteomes" id="UP000008952">
    <property type="component" value="Unassembled WGS sequence"/>
</dbReference>
<name>J1JZ22_9HYPH</name>
<dbReference type="EMBL" id="AIMB01000007">
    <property type="protein sequence ID" value="EJF90367.1"/>
    <property type="molecule type" value="Genomic_DNA"/>
</dbReference>